<feature type="transmembrane region" description="Helical" evidence="6">
    <location>
        <begin position="20"/>
        <end position="51"/>
    </location>
</feature>
<dbReference type="PANTHER" id="PTHR36115">
    <property type="entry name" value="PROLINE-RICH ANTIGEN HOMOLOG-RELATED"/>
    <property type="match status" value="1"/>
</dbReference>
<feature type="domain" description="RDD" evidence="7">
    <location>
        <begin position="14"/>
        <end position="126"/>
    </location>
</feature>
<keyword evidence="5 6" id="KW-0472">Membrane</keyword>
<dbReference type="Proteomes" id="UP000182826">
    <property type="component" value="Unassembled WGS sequence"/>
</dbReference>
<keyword evidence="9" id="KW-1185">Reference proteome</keyword>
<comment type="caution">
    <text evidence="8">The sequence shown here is derived from an EMBL/GenBank/DDBJ whole genome shotgun (WGS) entry which is preliminary data.</text>
</comment>
<evidence type="ECO:0000256" key="4">
    <source>
        <dbReference type="ARBA" id="ARBA00022989"/>
    </source>
</evidence>
<comment type="subcellular location">
    <subcellularLocation>
        <location evidence="1">Cell membrane</location>
        <topology evidence="1">Multi-pass membrane protein</topology>
    </subcellularLocation>
</comment>
<protein>
    <submittedName>
        <fullName evidence="8">Transporter</fullName>
    </submittedName>
</protein>
<dbReference type="GO" id="GO:0005886">
    <property type="term" value="C:plasma membrane"/>
    <property type="evidence" value="ECO:0007669"/>
    <property type="project" value="UniProtKB-SubCell"/>
</dbReference>
<evidence type="ECO:0000313" key="9">
    <source>
        <dbReference type="Proteomes" id="UP000182826"/>
    </source>
</evidence>
<feature type="transmembrane region" description="Helical" evidence="6">
    <location>
        <begin position="63"/>
        <end position="80"/>
    </location>
</feature>
<dbReference type="AlphaFoldDB" id="A0A1J7CTB6"/>
<gene>
    <name evidence="8" type="ORF">BKM63_08475</name>
</gene>
<organism evidence="8 9">
    <name type="scientific">Flavobacterium johnsoniae</name>
    <name type="common">Cytophaga johnsonae</name>
    <dbReference type="NCBI Taxonomy" id="986"/>
    <lineage>
        <taxon>Bacteria</taxon>
        <taxon>Pseudomonadati</taxon>
        <taxon>Bacteroidota</taxon>
        <taxon>Flavobacteriia</taxon>
        <taxon>Flavobacteriales</taxon>
        <taxon>Flavobacteriaceae</taxon>
        <taxon>Flavobacterium</taxon>
    </lineage>
</organism>
<dbReference type="PANTHER" id="PTHR36115:SF4">
    <property type="entry name" value="MEMBRANE PROTEIN"/>
    <property type="match status" value="1"/>
</dbReference>
<evidence type="ECO:0000256" key="3">
    <source>
        <dbReference type="ARBA" id="ARBA00022692"/>
    </source>
</evidence>
<evidence type="ECO:0000256" key="2">
    <source>
        <dbReference type="ARBA" id="ARBA00022475"/>
    </source>
</evidence>
<dbReference type="OrthoDB" id="762068at2"/>
<evidence type="ECO:0000256" key="6">
    <source>
        <dbReference type="SAM" id="Phobius"/>
    </source>
</evidence>
<dbReference type="RefSeq" id="WP_071636169.1">
    <property type="nucleotide sequence ID" value="NZ_MLFK01000005.1"/>
</dbReference>
<evidence type="ECO:0000259" key="7">
    <source>
        <dbReference type="Pfam" id="PF06271"/>
    </source>
</evidence>
<reference evidence="8 9" key="1">
    <citation type="submission" date="2016-10" db="EMBL/GenBank/DDBJ databases">
        <title>Draft Genome Sequence of Rhizobacteria Flavobacterium johnsoniae CI04.</title>
        <authorList>
            <person name="Bravo J.I."/>
            <person name="Lozano G.L."/>
            <person name="Handelsman J."/>
        </authorList>
    </citation>
    <scope>NUCLEOTIDE SEQUENCE [LARGE SCALE GENOMIC DNA]</scope>
    <source>
        <strain evidence="8 9">CI04</strain>
    </source>
</reference>
<sequence length="167" mass="18416">MSNSTYVLDDKILASSGARFLNYIIDLIFFVIILIAIGILIGVLTALFGMTELGVWVDNLGDLGWNIIVVVISVIYYTLLEGFFGRSIGKFITGTIVVDENGEKPTIATAFKRSLCRLIPFDAFTFLGGSRGWHDSISGTYVVSKKGLEEEKKTFEEFSLIGVKEVN</sequence>
<evidence type="ECO:0000313" key="8">
    <source>
        <dbReference type="EMBL" id="OIV42890.1"/>
    </source>
</evidence>
<dbReference type="EMBL" id="MLFK01000005">
    <property type="protein sequence ID" value="OIV42890.1"/>
    <property type="molecule type" value="Genomic_DNA"/>
</dbReference>
<proteinExistence type="predicted"/>
<name>A0A1J7CTB6_FLAJO</name>
<dbReference type="Pfam" id="PF06271">
    <property type="entry name" value="RDD"/>
    <property type="match status" value="1"/>
</dbReference>
<dbReference type="InterPro" id="IPR051791">
    <property type="entry name" value="Pra-immunoreactive"/>
</dbReference>
<keyword evidence="2" id="KW-1003">Cell membrane</keyword>
<evidence type="ECO:0000256" key="5">
    <source>
        <dbReference type="ARBA" id="ARBA00023136"/>
    </source>
</evidence>
<evidence type="ECO:0000256" key="1">
    <source>
        <dbReference type="ARBA" id="ARBA00004651"/>
    </source>
</evidence>
<keyword evidence="4 6" id="KW-1133">Transmembrane helix</keyword>
<dbReference type="InterPro" id="IPR010432">
    <property type="entry name" value="RDD"/>
</dbReference>
<keyword evidence="3 6" id="KW-0812">Transmembrane</keyword>
<accession>A0A1J7CTB6</accession>